<accession>A0A8H7EA61</accession>
<evidence type="ECO:0000313" key="2">
    <source>
        <dbReference type="EMBL" id="KAF7672217.1"/>
    </source>
</evidence>
<dbReference type="RefSeq" id="XP_038782575.1">
    <property type="nucleotide sequence ID" value="XM_038934774.1"/>
</dbReference>
<dbReference type="InterPro" id="IPR052895">
    <property type="entry name" value="HetReg/Transcr_Mod"/>
</dbReference>
<proteinExistence type="predicted"/>
<dbReference type="GeneID" id="62207952"/>
<reference evidence="2" key="2">
    <citation type="submission" date="2020-08" db="EMBL/GenBank/DDBJ databases">
        <title>Draft Genome Sequence of Cumin Blight Pathogen Alternaria burnsii.</title>
        <authorList>
            <person name="Feng Z."/>
        </authorList>
    </citation>
    <scope>NUCLEOTIDE SEQUENCE</scope>
    <source>
        <strain evidence="2">CBS107.38</strain>
    </source>
</reference>
<comment type="caution">
    <text evidence="2">The sequence shown here is derived from an EMBL/GenBank/DDBJ whole genome shotgun (WGS) entry which is preliminary data.</text>
</comment>
<organism evidence="2 3">
    <name type="scientific">Alternaria burnsii</name>
    <dbReference type="NCBI Taxonomy" id="1187904"/>
    <lineage>
        <taxon>Eukaryota</taxon>
        <taxon>Fungi</taxon>
        <taxon>Dikarya</taxon>
        <taxon>Ascomycota</taxon>
        <taxon>Pezizomycotina</taxon>
        <taxon>Dothideomycetes</taxon>
        <taxon>Pleosporomycetidae</taxon>
        <taxon>Pleosporales</taxon>
        <taxon>Pleosporineae</taxon>
        <taxon>Pleosporaceae</taxon>
        <taxon>Alternaria</taxon>
        <taxon>Alternaria sect. Alternaria</taxon>
    </lineage>
</organism>
<evidence type="ECO:0000256" key="1">
    <source>
        <dbReference type="SAM" id="MobiDB-lite"/>
    </source>
</evidence>
<dbReference type="PANTHER" id="PTHR24148">
    <property type="entry name" value="ANKYRIN REPEAT DOMAIN-CONTAINING PROTEIN 39 HOMOLOG-RELATED"/>
    <property type="match status" value="1"/>
</dbReference>
<gene>
    <name evidence="2" type="ORF">GT037_009727</name>
</gene>
<dbReference type="Proteomes" id="UP000596902">
    <property type="component" value="Unassembled WGS sequence"/>
</dbReference>
<dbReference type="AlphaFoldDB" id="A0A8H7EA61"/>
<protein>
    <submittedName>
        <fullName evidence="2">Het-domain-containing</fullName>
    </submittedName>
</protein>
<reference evidence="2" key="1">
    <citation type="submission" date="2020-01" db="EMBL/GenBank/DDBJ databases">
        <authorList>
            <person name="Feng Z.H.Z."/>
        </authorList>
    </citation>
    <scope>NUCLEOTIDE SEQUENCE</scope>
    <source>
        <strain evidence="2">CBS107.38</strain>
    </source>
</reference>
<sequence>MKCNATDPRDEVYAVLSLMEPQARSLIPVDYSLDLDVVWRNAIAAIIITQGNLDILSHVGVYRHRSLLNNRVRRSYMNRVDIAGYLERVASSNSHHLTLPYSEGHRATPWRAQLVMPSNPSDIPQQSATFSIIGPPVNSNSLLPRFCVRAHYIDRIDVPMVFRPSLKKRKRGKDYGNDAVYYDWDQEPFDRIRSYSVRSLVAFFKADVDNVSTTDPHKPSHGTSGFHPGTVTSGSERPEALIMNDPSIEDTDLSEFIRICQTSRKGRPLFTSHFSVGFPGISSMKRIVQQGDEIFAIDGARTPFILRKRGRVAENYKIIDECYLWAALELDCWNPGTRKGRWGPGVERPTTTQTRMINIC</sequence>
<evidence type="ECO:0000313" key="3">
    <source>
        <dbReference type="Proteomes" id="UP000596902"/>
    </source>
</evidence>
<feature type="region of interest" description="Disordered" evidence="1">
    <location>
        <begin position="212"/>
        <end position="237"/>
    </location>
</feature>
<dbReference type="PANTHER" id="PTHR24148:SF73">
    <property type="entry name" value="HET DOMAIN PROTEIN (AFU_ORTHOLOGUE AFUA_8G01020)"/>
    <property type="match status" value="1"/>
</dbReference>
<keyword evidence="3" id="KW-1185">Reference proteome</keyword>
<dbReference type="EMBL" id="JAAABM010000017">
    <property type="protein sequence ID" value="KAF7672217.1"/>
    <property type="molecule type" value="Genomic_DNA"/>
</dbReference>
<name>A0A8H7EA61_9PLEO</name>